<gene>
    <name evidence="2" type="ORF">WFP14_08430</name>
</gene>
<organism evidence="2 3">
    <name type="scientific">Yersinia proxima</name>
    <dbReference type="NCBI Taxonomy" id="2890316"/>
    <lineage>
        <taxon>Bacteria</taxon>
        <taxon>Pseudomonadati</taxon>
        <taxon>Pseudomonadota</taxon>
        <taxon>Gammaproteobacteria</taxon>
        <taxon>Enterobacterales</taxon>
        <taxon>Yersiniaceae</taxon>
        <taxon>Yersinia</taxon>
    </lineage>
</organism>
<dbReference type="InterPro" id="IPR007742">
    <property type="entry name" value="NosD_dom"/>
</dbReference>
<dbReference type="InterPro" id="IPR022441">
    <property type="entry name" value="Para_beta_helix_rpt-2"/>
</dbReference>
<dbReference type="NCBIfam" id="TIGR03804">
    <property type="entry name" value="para_beta_helix"/>
    <property type="match status" value="1"/>
</dbReference>
<feature type="domain" description="Periplasmic copper-binding protein NosD beta helix" evidence="1">
    <location>
        <begin position="9"/>
        <end position="60"/>
    </location>
</feature>
<dbReference type="EMBL" id="JBBEST010000002">
    <property type="protein sequence ID" value="MFM1346582.1"/>
    <property type="molecule type" value="Genomic_DNA"/>
</dbReference>
<accession>A0ABW9EWZ4</accession>
<reference evidence="2 3" key="1">
    <citation type="journal article" date="2024" name="Infect. Genet. Evol.">
        <title>Characteristics and comparative genome analysis of Yersinia enterocolitica and related species associated with human infections in Switzerland 2019-2023.</title>
        <authorList>
            <person name="Stevens M.J.A."/>
            <person name="Horlbog J.A."/>
            <person name="Diethelm A."/>
            <person name="Stephan R."/>
            <person name="Nuesch-Inderbinen M."/>
        </authorList>
    </citation>
    <scope>NUCLEOTIDE SEQUENCE [LARGE SCALE GENOMIC DNA]</scope>
    <source>
        <strain evidence="2 3">N20-0302</strain>
    </source>
</reference>
<comment type="caution">
    <text evidence="2">The sequence shown here is derived from an EMBL/GenBank/DDBJ whole genome shotgun (WGS) entry which is preliminary data.</text>
</comment>
<dbReference type="InterPro" id="IPR012334">
    <property type="entry name" value="Pectin_lyas_fold"/>
</dbReference>
<keyword evidence="3" id="KW-1185">Reference proteome</keyword>
<dbReference type="RefSeq" id="WP_050077914.1">
    <property type="nucleotide sequence ID" value="NZ_CABHYU010000259.1"/>
</dbReference>
<dbReference type="SUPFAM" id="SSF51126">
    <property type="entry name" value="Pectin lyase-like"/>
    <property type="match status" value="1"/>
</dbReference>
<protein>
    <submittedName>
        <fullName evidence="2">DUF1565 domain-containing protein</fullName>
    </submittedName>
</protein>
<dbReference type="InterPro" id="IPR011050">
    <property type="entry name" value="Pectin_lyase_fold/virulence"/>
</dbReference>
<dbReference type="Gene3D" id="2.160.20.10">
    <property type="entry name" value="Single-stranded right-handed beta-helix, Pectin lyase-like"/>
    <property type="match status" value="1"/>
</dbReference>
<dbReference type="Pfam" id="PF05048">
    <property type="entry name" value="NosD"/>
    <property type="match status" value="1"/>
</dbReference>
<evidence type="ECO:0000313" key="3">
    <source>
        <dbReference type="Proteomes" id="UP001629523"/>
    </source>
</evidence>
<dbReference type="Proteomes" id="UP001629523">
    <property type="component" value="Unassembled WGS sequence"/>
</dbReference>
<name>A0ABW9EWZ4_9GAMM</name>
<evidence type="ECO:0000259" key="1">
    <source>
        <dbReference type="Pfam" id="PF05048"/>
    </source>
</evidence>
<proteinExistence type="predicted"/>
<sequence length="129" mass="13906">MPENSEIATTGITVVSCKNPTIENNTSIGNTYGIVVKDSPSASISNNVIISAEALHLLDSIDRELLQLRGHVTEDKLDEVIDNINIMKGSINTPSFKDKYTQAVSSISDHVTILSALSPLLIQLGILFL</sequence>
<evidence type="ECO:0000313" key="2">
    <source>
        <dbReference type="EMBL" id="MFM1346582.1"/>
    </source>
</evidence>